<name>A0ABY8QY43_9MICO</name>
<feature type="region of interest" description="Disordered" evidence="1">
    <location>
        <begin position="1"/>
        <end position="24"/>
    </location>
</feature>
<feature type="domain" description="LysM" evidence="3">
    <location>
        <begin position="111"/>
        <end position="155"/>
    </location>
</feature>
<keyword evidence="5" id="KW-1185">Reference proteome</keyword>
<keyword evidence="2" id="KW-0732">Signal</keyword>
<feature type="region of interest" description="Disordered" evidence="1">
    <location>
        <begin position="220"/>
        <end position="246"/>
    </location>
</feature>
<evidence type="ECO:0000259" key="3">
    <source>
        <dbReference type="PROSITE" id="PS51782"/>
    </source>
</evidence>
<dbReference type="Gene3D" id="3.10.350.10">
    <property type="entry name" value="LysM domain"/>
    <property type="match status" value="2"/>
</dbReference>
<feature type="chain" id="PRO_5045662501" evidence="2">
    <location>
        <begin position="43"/>
        <end position="397"/>
    </location>
</feature>
<evidence type="ECO:0000256" key="1">
    <source>
        <dbReference type="SAM" id="MobiDB-lite"/>
    </source>
</evidence>
<dbReference type="PANTHER" id="PTHR33734">
    <property type="entry name" value="LYSM DOMAIN-CONTAINING GPI-ANCHORED PROTEIN 2"/>
    <property type="match status" value="1"/>
</dbReference>
<feature type="domain" description="LysM" evidence="3">
    <location>
        <begin position="174"/>
        <end position="218"/>
    </location>
</feature>
<dbReference type="PROSITE" id="PS51782">
    <property type="entry name" value="LYSM"/>
    <property type="match status" value="2"/>
</dbReference>
<dbReference type="CDD" id="cd00118">
    <property type="entry name" value="LysM"/>
    <property type="match status" value="2"/>
</dbReference>
<dbReference type="SUPFAM" id="SSF53955">
    <property type="entry name" value="Lysozyme-like"/>
    <property type="match status" value="1"/>
</dbReference>
<sequence>MNSGSNSAPTTPDSPRKGLRRTAFASTPLMVAAMLGSGSATAAAAETQPLPDETAAETTGAVSRWTSLRAGASTTDTAHGTATTGTGSTQSGGAAQAGAAQAGAAQAGGASTYTVRDGETVSAIALRLGVSTQDLLRANRLSSRTVVHPGRELTVPSSSQNASGTSDSARPAKDSYQVEAGDTLLGIALRHRTTVPALQKANGMGTSTLITIGQSIKLSGKGSVSDSPRTKAPDDLPHVPKKFAGRSYPDETVNAARINKKILLSQDLPSRSEMKSLVASTARANGVDPALALAVAEQESGFNMAAVSPANAIGTMQVIPASGRWASDLSGRKLNLLIPKDNVTAGVVILKKLLAESEDEPQAIASYYQGLTSVRENGMYDDTRRYVNSVRTLKSRY</sequence>
<feature type="compositionally biased region" description="Basic and acidic residues" evidence="1">
    <location>
        <begin position="228"/>
        <end position="238"/>
    </location>
</feature>
<accession>A0ABY8QY43</accession>
<dbReference type="EMBL" id="CP090958">
    <property type="protein sequence ID" value="WGW13285.1"/>
    <property type="molecule type" value="Genomic_DNA"/>
</dbReference>
<feature type="compositionally biased region" description="Polar residues" evidence="1">
    <location>
        <begin position="1"/>
        <end position="13"/>
    </location>
</feature>
<organism evidence="4 5">
    <name type="scientific">Saxibacter everestensis</name>
    <dbReference type="NCBI Taxonomy" id="2909229"/>
    <lineage>
        <taxon>Bacteria</taxon>
        <taxon>Bacillati</taxon>
        <taxon>Actinomycetota</taxon>
        <taxon>Actinomycetes</taxon>
        <taxon>Micrococcales</taxon>
        <taxon>Brevibacteriaceae</taxon>
        <taxon>Saxibacter</taxon>
    </lineage>
</organism>
<evidence type="ECO:0000256" key="2">
    <source>
        <dbReference type="SAM" id="SignalP"/>
    </source>
</evidence>
<dbReference type="InterPro" id="IPR008258">
    <property type="entry name" value="Transglycosylase_SLT_dom_1"/>
</dbReference>
<dbReference type="SMART" id="SM00257">
    <property type="entry name" value="LysM"/>
    <property type="match status" value="2"/>
</dbReference>
<dbReference type="Gene3D" id="1.10.530.10">
    <property type="match status" value="1"/>
</dbReference>
<feature type="region of interest" description="Disordered" evidence="1">
    <location>
        <begin position="38"/>
        <end position="94"/>
    </location>
</feature>
<feature type="signal peptide" evidence="2">
    <location>
        <begin position="1"/>
        <end position="42"/>
    </location>
</feature>
<protein>
    <submittedName>
        <fullName evidence="4">LysM peptidoglycan-binding domain-containing protein</fullName>
    </submittedName>
</protein>
<evidence type="ECO:0000313" key="5">
    <source>
        <dbReference type="Proteomes" id="UP001209083"/>
    </source>
</evidence>
<dbReference type="Pfam" id="PF01464">
    <property type="entry name" value="SLT"/>
    <property type="match status" value="1"/>
</dbReference>
<evidence type="ECO:0000313" key="4">
    <source>
        <dbReference type="EMBL" id="WGW13285.1"/>
    </source>
</evidence>
<proteinExistence type="predicted"/>
<dbReference type="InterPro" id="IPR018392">
    <property type="entry name" value="LysM"/>
</dbReference>
<gene>
    <name evidence="4" type="ORF">LWF01_05825</name>
</gene>
<feature type="region of interest" description="Disordered" evidence="1">
    <location>
        <begin position="147"/>
        <end position="175"/>
    </location>
</feature>
<dbReference type="InterPro" id="IPR023346">
    <property type="entry name" value="Lysozyme-like_dom_sf"/>
</dbReference>
<dbReference type="Pfam" id="PF01476">
    <property type="entry name" value="LysM"/>
    <property type="match status" value="2"/>
</dbReference>
<dbReference type="InterPro" id="IPR036779">
    <property type="entry name" value="LysM_dom_sf"/>
</dbReference>
<feature type="compositionally biased region" description="Polar residues" evidence="1">
    <location>
        <begin position="56"/>
        <end position="66"/>
    </location>
</feature>
<reference evidence="4 5" key="1">
    <citation type="submission" date="2023-05" db="EMBL/GenBank/DDBJ databases">
        <title>Lithophilousrod everest ZFBP1038 complete genpme.</title>
        <authorList>
            <person name="Tian M."/>
        </authorList>
    </citation>
    <scope>NUCLEOTIDE SEQUENCE [LARGE SCALE GENOMIC DNA]</scope>
    <source>
        <strain evidence="4 5">ZFBP1038</strain>
    </source>
</reference>
<dbReference type="SUPFAM" id="SSF54106">
    <property type="entry name" value="LysM domain"/>
    <property type="match status" value="2"/>
</dbReference>
<dbReference type="PANTHER" id="PTHR33734:SF22">
    <property type="entry name" value="MEMBRANE-BOUND LYTIC MUREIN TRANSGLYCOSYLASE D"/>
    <property type="match status" value="1"/>
</dbReference>
<dbReference type="RefSeq" id="WP_349640101.1">
    <property type="nucleotide sequence ID" value="NZ_CP090958.1"/>
</dbReference>
<dbReference type="Proteomes" id="UP001209083">
    <property type="component" value="Chromosome"/>
</dbReference>
<feature type="compositionally biased region" description="Low complexity" evidence="1">
    <location>
        <begin position="70"/>
        <end position="94"/>
    </location>
</feature>
<feature type="compositionally biased region" description="Polar residues" evidence="1">
    <location>
        <begin position="155"/>
        <end position="168"/>
    </location>
</feature>